<gene>
    <name evidence="1" type="ORF">CCR82_03525</name>
</gene>
<evidence type="ECO:0000313" key="1">
    <source>
        <dbReference type="EMBL" id="MBK5929629.1"/>
    </source>
</evidence>
<reference evidence="1" key="2">
    <citation type="journal article" date="2020" name="Microorganisms">
        <title>Osmotic Adaptation and Compatible Solute Biosynthesis of Phototrophic Bacteria as Revealed from Genome Analyses.</title>
        <authorList>
            <person name="Imhoff J.F."/>
            <person name="Rahn T."/>
            <person name="Kunzel S."/>
            <person name="Keller A."/>
            <person name="Neulinger S.C."/>
        </authorList>
    </citation>
    <scope>NUCLEOTIDE SEQUENCE</scope>
    <source>
        <strain evidence="1">DSM 4395</strain>
    </source>
</reference>
<dbReference type="AlphaFoldDB" id="A0AAJ0UDU9"/>
<dbReference type="EMBL" id="NHSF01000019">
    <property type="protein sequence ID" value="MBK5929629.1"/>
    <property type="molecule type" value="Genomic_DNA"/>
</dbReference>
<evidence type="ECO:0000313" key="2">
    <source>
        <dbReference type="Proteomes" id="UP001296967"/>
    </source>
</evidence>
<accession>A0AAJ0UDU9</accession>
<dbReference type="Proteomes" id="UP001296967">
    <property type="component" value="Unassembled WGS sequence"/>
</dbReference>
<name>A0AAJ0UDU9_HALSE</name>
<reference evidence="1" key="1">
    <citation type="submission" date="2017-05" db="EMBL/GenBank/DDBJ databases">
        <authorList>
            <person name="Imhoff J.F."/>
            <person name="Rahn T."/>
            <person name="Kuenzel S."/>
            <person name="Neulinger S.C."/>
        </authorList>
    </citation>
    <scope>NUCLEOTIDE SEQUENCE</scope>
    <source>
        <strain evidence="1">DSM 4395</strain>
    </source>
</reference>
<comment type="caution">
    <text evidence="1">The sequence shown here is derived from an EMBL/GenBank/DDBJ whole genome shotgun (WGS) entry which is preliminary data.</text>
</comment>
<dbReference type="RefSeq" id="WP_201243997.1">
    <property type="nucleotide sequence ID" value="NZ_NHSF01000019.1"/>
</dbReference>
<sequence length="78" mass="9104">MLQIHSLMVHRWREHWLTLARSSAWTLKPEATFSDCLALVRRRIWGETYFERSASAQAPVQLSPQRLERLLDQLAATA</sequence>
<organism evidence="1 2">
    <name type="scientific">Halochromatium salexigens</name>
    <name type="common">Chromatium salexigens</name>
    <dbReference type="NCBI Taxonomy" id="49447"/>
    <lineage>
        <taxon>Bacteria</taxon>
        <taxon>Pseudomonadati</taxon>
        <taxon>Pseudomonadota</taxon>
        <taxon>Gammaproteobacteria</taxon>
        <taxon>Chromatiales</taxon>
        <taxon>Chromatiaceae</taxon>
        <taxon>Halochromatium</taxon>
    </lineage>
</organism>
<proteinExistence type="predicted"/>
<protein>
    <submittedName>
        <fullName evidence="1">Uncharacterized protein</fullName>
    </submittedName>
</protein>
<keyword evidence="2" id="KW-1185">Reference proteome</keyword>